<dbReference type="Pfam" id="PF03992">
    <property type="entry name" value="ABM"/>
    <property type="match status" value="1"/>
</dbReference>
<sequence length="103" mass="11586">MATEHALLAVRPGMEGEFEVAFGKAKSIISSMTGFQGLTLSRSLESPSTYLLLVEWRTLEDHTEGFRGSSEYQEWRGLLHHFYSPFPTVEHYEQIVAVPGLPT</sequence>
<evidence type="ECO:0000313" key="2">
    <source>
        <dbReference type="EMBL" id="MBP2388563.1"/>
    </source>
</evidence>
<dbReference type="Proteomes" id="UP001296993">
    <property type="component" value="Unassembled WGS sequence"/>
</dbReference>
<dbReference type="GO" id="GO:0004497">
    <property type="term" value="F:monooxygenase activity"/>
    <property type="evidence" value="ECO:0007669"/>
    <property type="project" value="UniProtKB-KW"/>
</dbReference>
<proteinExistence type="predicted"/>
<dbReference type="SUPFAM" id="SSF54909">
    <property type="entry name" value="Dimeric alpha+beta barrel"/>
    <property type="match status" value="1"/>
</dbReference>
<comment type="caution">
    <text evidence="2">The sequence shown here is derived from an EMBL/GenBank/DDBJ whole genome shotgun (WGS) entry which is preliminary data.</text>
</comment>
<evidence type="ECO:0000259" key="1">
    <source>
        <dbReference type="PROSITE" id="PS51725"/>
    </source>
</evidence>
<keyword evidence="2" id="KW-0560">Oxidoreductase</keyword>
<dbReference type="InterPro" id="IPR007138">
    <property type="entry name" value="ABM_dom"/>
</dbReference>
<reference evidence="2 3" key="1">
    <citation type="submission" date="2021-03" db="EMBL/GenBank/DDBJ databases">
        <title>Sequencing the genomes of 1000 actinobacteria strains.</title>
        <authorList>
            <person name="Klenk H.-P."/>
        </authorList>
    </citation>
    <scope>NUCLEOTIDE SEQUENCE [LARGE SCALE GENOMIC DNA]</scope>
    <source>
        <strain evidence="2 3">DSM 15797</strain>
    </source>
</reference>
<keyword evidence="3" id="KW-1185">Reference proteome</keyword>
<accession>A0ABS4XJH9</accession>
<dbReference type="InterPro" id="IPR011008">
    <property type="entry name" value="Dimeric_a/b-barrel"/>
</dbReference>
<dbReference type="PROSITE" id="PS51725">
    <property type="entry name" value="ABM"/>
    <property type="match status" value="1"/>
</dbReference>
<protein>
    <submittedName>
        <fullName evidence="2">Heme-degrading monooxygenase HmoA</fullName>
    </submittedName>
</protein>
<feature type="domain" description="ABM" evidence="1">
    <location>
        <begin position="2"/>
        <end position="91"/>
    </location>
</feature>
<gene>
    <name evidence="2" type="ORF">JOF47_004136</name>
</gene>
<dbReference type="Gene3D" id="3.30.70.100">
    <property type="match status" value="1"/>
</dbReference>
<name>A0ABS4XJH9_9MICC</name>
<dbReference type="RefSeq" id="WP_210002267.1">
    <property type="nucleotide sequence ID" value="NZ_BAAAJY010000004.1"/>
</dbReference>
<dbReference type="EMBL" id="JAGIOF010000004">
    <property type="protein sequence ID" value="MBP2388563.1"/>
    <property type="molecule type" value="Genomic_DNA"/>
</dbReference>
<organism evidence="2 3">
    <name type="scientific">Paeniglutamicibacter kerguelensis</name>
    <dbReference type="NCBI Taxonomy" id="254788"/>
    <lineage>
        <taxon>Bacteria</taxon>
        <taxon>Bacillati</taxon>
        <taxon>Actinomycetota</taxon>
        <taxon>Actinomycetes</taxon>
        <taxon>Micrococcales</taxon>
        <taxon>Micrococcaceae</taxon>
        <taxon>Paeniglutamicibacter</taxon>
    </lineage>
</organism>
<keyword evidence="2" id="KW-0503">Monooxygenase</keyword>
<evidence type="ECO:0000313" key="3">
    <source>
        <dbReference type="Proteomes" id="UP001296993"/>
    </source>
</evidence>